<reference evidence="1 2" key="1">
    <citation type="submission" date="2014-03" db="EMBL/GenBank/DDBJ databases">
        <title>Genomics of Bifidobacteria.</title>
        <authorList>
            <person name="Ventura M."/>
            <person name="Milani C."/>
            <person name="Lugli G.A."/>
        </authorList>
    </citation>
    <scope>NUCLEOTIDE SEQUENCE [LARGE SCALE GENOMIC DNA]</scope>
    <source>
        <strain evidence="1 2">LMG 10738</strain>
    </source>
</reference>
<name>A0A087B506_9BIFI</name>
<accession>A0A087B506</accession>
<evidence type="ECO:0000313" key="1">
    <source>
        <dbReference type="EMBL" id="KFI66106.1"/>
    </source>
</evidence>
<protein>
    <submittedName>
        <fullName evidence="1">Uncharacterized protein</fullName>
    </submittedName>
</protein>
<keyword evidence="2" id="KW-1185">Reference proteome</keyword>
<comment type="caution">
    <text evidence="1">The sequence shown here is derived from an EMBL/GenBank/DDBJ whole genome shotgun (WGS) entry which is preliminary data.</text>
</comment>
<sequence>MTCPITEHLLPCPTCGHIPFIYDMGTHWAIYDPTCDMFVDRISRREKAIAAWNMHTQQKKNTHE</sequence>
<gene>
    <name evidence="1" type="ORF">BCUN_0610</name>
</gene>
<dbReference type="RefSeq" id="WP_033515324.1">
    <property type="nucleotide sequence ID" value="NZ_JGYV01000001.1"/>
</dbReference>
<dbReference type="AlphaFoldDB" id="A0A087B506"/>
<organism evidence="1 2">
    <name type="scientific">Bifidobacterium cuniculi</name>
    <dbReference type="NCBI Taxonomy" id="1688"/>
    <lineage>
        <taxon>Bacteria</taxon>
        <taxon>Bacillati</taxon>
        <taxon>Actinomycetota</taxon>
        <taxon>Actinomycetes</taxon>
        <taxon>Bifidobacteriales</taxon>
        <taxon>Bifidobacteriaceae</taxon>
        <taxon>Bifidobacterium</taxon>
    </lineage>
</organism>
<dbReference type="EMBL" id="JGYV01000001">
    <property type="protein sequence ID" value="KFI66106.1"/>
    <property type="molecule type" value="Genomic_DNA"/>
</dbReference>
<proteinExistence type="predicted"/>
<evidence type="ECO:0000313" key="2">
    <source>
        <dbReference type="Proteomes" id="UP000029067"/>
    </source>
</evidence>
<dbReference type="Proteomes" id="UP000029067">
    <property type="component" value="Unassembled WGS sequence"/>
</dbReference>
<dbReference type="STRING" id="1688.BCUN_0610"/>